<dbReference type="eggNOG" id="COG1846">
    <property type="taxonomic scope" value="Bacteria"/>
</dbReference>
<protein>
    <recommendedName>
        <fullName evidence="4">HTH marR-type domain-containing protein</fullName>
    </recommendedName>
</protein>
<organism evidence="5 6">
    <name type="scientific">Eggerthia catenaformis OT 569 = DSM 20559</name>
    <dbReference type="NCBI Taxonomy" id="999415"/>
    <lineage>
        <taxon>Bacteria</taxon>
        <taxon>Bacillati</taxon>
        <taxon>Bacillota</taxon>
        <taxon>Erysipelotrichia</taxon>
        <taxon>Erysipelotrichales</taxon>
        <taxon>Coprobacillaceae</taxon>
        <taxon>Eggerthia</taxon>
    </lineage>
</organism>
<proteinExistence type="predicted"/>
<reference evidence="5 6" key="1">
    <citation type="submission" date="2013-02" db="EMBL/GenBank/DDBJ databases">
        <title>The Genome Sequence of Lactobacillus catenaformis F0143.</title>
        <authorList>
            <consortium name="The Broad Institute Genome Sequencing Platform"/>
            <person name="Earl A."/>
            <person name="Ward D."/>
            <person name="Feldgarden M."/>
            <person name="Gevers D."/>
            <person name="Izard J."/>
            <person name="Blanton J.M."/>
            <person name="Mathney J."/>
            <person name="Dewhirst F.E."/>
            <person name="Young S.K."/>
            <person name="Zeng Q."/>
            <person name="Gargeya S."/>
            <person name="Fitzgerald M."/>
            <person name="Haas B."/>
            <person name="Abouelleil A."/>
            <person name="Alvarado L."/>
            <person name="Arachchi H.M."/>
            <person name="Berlin A."/>
            <person name="Chapman S.B."/>
            <person name="Gearin G."/>
            <person name="Goldberg J."/>
            <person name="Griggs A."/>
            <person name="Gujja S."/>
            <person name="Hansen M."/>
            <person name="Heiman D."/>
            <person name="Howarth C."/>
            <person name="Larimer J."/>
            <person name="Lui A."/>
            <person name="MacDonald P.J.P."/>
            <person name="McCowen C."/>
            <person name="Montmayeur A."/>
            <person name="Murphy C."/>
            <person name="Neiman D."/>
            <person name="Pearson M."/>
            <person name="Priest M."/>
            <person name="Roberts A."/>
            <person name="Saif S."/>
            <person name="Shea T."/>
            <person name="Sisk P."/>
            <person name="Stolte C."/>
            <person name="Sykes S."/>
            <person name="Wortman J."/>
            <person name="Nusbaum C."/>
            <person name="Birren B."/>
        </authorList>
    </citation>
    <scope>NUCLEOTIDE SEQUENCE [LARGE SCALE GENOMIC DNA]</scope>
    <source>
        <strain evidence="5 6">OT 569</strain>
    </source>
</reference>
<dbReference type="Proteomes" id="UP000011758">
    <property type="component" value="Unassembled WGS sequence"/>
</dbReference>
<dbReference type="AlphaFoldDB" id="M2PAC6"/>
<dbReference type="InterPro" id="IPR036390">
    <property type="entry name" value="WH_DNA-bd_sf"/>
</dbReference>
<feature type="domain" description="HTH marR-type" evidence="4">
    <location>
        <begin position="1"/>
        <end position="140"/>
    </location>
</feature>
<evidence type="ECO:0000259" key="4">
    <source>
        <dbReference type="PROSITE" id="PS50995"/>
    </source>
</evidence>
<dbReference type="SMART" id="SM00347">
    <property type="entry name" value="HTH_MARR"/>
    <property type="match status" value="1"/>
</dbReference>
<dbReference type="Gene3D" id="1.10.10.10">
    <property type="entry name" value="Winged helix-like DNA-binding domain superfamily/Winged helix DNA-binding domain"/>
    <property type="match status" value="1"/>
</dbReference>
<dbReference type="STRING" id="999415.HMPREF9943_00475"/>
<evidence type="ECO:0000313" key="5">
    <source>
        <dbReference type="EMBL" id="EMD17322.1"/>
    </source>
</evidence>
<accession>M2PAC6</accession>
<dbReference type="PROSITE" id="PS50995">
    <property type="entry name" value="HTH_MARR_2"/>
    <property type="match status" value="1"/>
</dbReference>
<keyword evidence="3" id="KW-0804">Transcription</keyword>
<dbReference type="PANTHER" id="PTHR42756:SF1">
    <property type="entry name" value="TRANSCRIPTIONAL REPRESSOR OF EMRAB OPERON"/>
    <property type="match status" value="1"/>
</dbReference>
<dbReference type="SUPFAM" id="SSF46785">
    <property type="entry name" value="Winged helix' DNA-binding domain"/>
    <property type="match status" value="1"/>
</dbReference>
<dbReference type="PANTHER" id="PTHR42756">
    <property type="entry name" value="TRANSCRIPTIONAL REGULATOR, MARR"/>
    <property type="match status" value="1"/>
</dbReference>
<evidence type="ECO:0000256" key="1">
    <source>
        <dbReference type="ARBA" id="ARBA00023015"/>
    </source>
</evidence>
<dbReference type="InterPro" id="IPR000835">
    <property type="entry name" value="HTH_MarR-typ"/>
</dbReference>
<dbReference type="GO" id="GO:0003700">
    <property type="term" value="F:DNA-binding transcription factor activity"/>
    <property type="evidence" value="ECO:0007669"/>
    <property type="project" value="InterPro"/>
</dbReference>
<comment type="caution">
    <text evidence="5">The sequence shown here is derived from an EMBL/GenBank/DDBJ whole genome shotgun (WGS) entry which is preliminary data.</text>
</comment>
<evidence type="ECO:0000256" key="2">
    <source>
        <dbReference type="ARBA" id="ARBA00023125"/>
    </source>
</evidence>
<sequence>MFEKANGGYGVMQIHHLNGKLFKKILKTEPEAHYHSEQGKILTQLWLHDGSQTATDIALASGLANNTLTVMLKHMEEQGLVSICPHKKDKRKKVISLTELGWQQKEIGIRVSNRLGDIFYQGFSNQEIKEFESYQNRILENLKKADKKVRL</sequence>
<dbReference type="RefSeq" id="WP_004801676.1">
    <property type="nucleotide sequence ID" value="NZ_KB446646.1"/>
</dbReference>
<gene>
    <name evidence="5" type="ORF">HMPREF9943_00475</name>
</gene>
<dbReference type="GO" id="GO:0003677">
    <property type="term" value="F:DNA binding"/>
    <property type="evidence" value="ECO:0007669"/>
    <property type="project" value="UniProtKB-KW"/>
</dbReference>
<evidence type="ECO:0000256" key="3">
    <source>
        <dbReference type="ARBA" id="ARBA00023163"/>
    </source>
</evidence>
<dbReference type="BioCyc" id="ECAT999415-HMP:GTTI-485-MONOMER"/>
<keyword evidence="2" id="KW-0238">DNA-binding</keyword>
<name>M2PAC6_9FIRM</name>
<dbReference type="EMBL" id="AGEJ01000008">
    <property type="protein sequence ID" value="EMD17322.1"/>
    <property type="molecule type" value="Genomic_DNA"/>
</dbReference>
<dbReference type="OrthoDB" id="9808725at2"/>
<keyword evidence="6" id="KW-1185">Reference proteome</keyword>
<keyword evidence="1" id="KW-0805">Transcription regulation</keyword>
<evidence type="ECO:0000313" key="6">
    <source>
        <dbReference type="Proteomes" id="UP000011758"/>
    </source>
</evidence>
<dbReference type="Pfam" id="PF01047">
    <property type="entry name" value="MarR"/>
    <property type="match status" value="1"/>
</dbReference>
<dbReference type="InterPro" id="IPR036388">
    <property type="entry name" value="WH-like_DNA-bd_sf"/>
</dbReference>